<keyword evidence="3" id="KW-0813">Transport</keyword>
<keyword evidence="11" id="KW-1185">Reference proteome</keyword>
<comment type="caution">
    <text evidence="10">The sequence shown here is derived from an EMBL/GenBank/DDBJ whole genome shotgun (WGS) entry which is preliminary data.</text>
</comment>
<dbReference type="Pfam" id="PF04612">
    <property type="entry name" value="T2SSM"/>
    <property type="match status" value="1"/>
</dbReference>
<dbReference type="RefSeq" id="WP_256617134.1">
    <property type="nucleotide sequence ID" value="NZ_JANIBK010000213.1"/>
</dbReference>
<dbReference type="SUPFAM" id="SSF103054">
    <property type="entry name" value="General secretion pathway protein M, EpsM"/>
    <property type="match status" value="1"/>
</dbReference>
<dbReference type="Proteomes" id="UP001524586">
    <property type="component" value="Unassembled WGS sequence"/>
</dbReference>
<evidence type="ECO:0000256" key="3">
    <source>
        <dbReference type="ARBA" id="ARBA00022448"/>
    </source>
</evidence>
<keyword evidence="8" id="KW-1133">Transmembrane helix</keyword>
<dbReference type="InterPro" id="IPR023229">
    <property type="entry name" value="T2SS_M_periplasmic_sf"/>
</dbReference>
<evidence type="ECO:0000256" key="6">
    <source>
        <dbReference type="ARBA" id="ARBA00022692"/>
    </source>
</evidence>
<evidence type="ECO:0000256" key="4">
    <source>
        <dbReference type="ARBA" id="ARBA00022475"/>
    </source>
</evidence>
<evidence type="ECO:0000313" key="11">
    <source>
        <dbReference type="Proteomes" id="UP001524586"/>
    </source>
</evidence>
<feature type="non-terminal residue" evidence="10">
    <location>
        <position position="1"/>
    </location>
</feature>
<evidence type="ECO:0000256" key="1">
    <source>
        <dbReference type="ARBA" id="ARBA00004377"/>
    </source>
</evidence>
<evidence type="ECO:0000256" key="2">
    <source>
        <dbReference type="ARBA" id="ARBA00010637"/>
    </source>
</evidence>
<proteinExistence type="inferred from homology"/>
<keyword evidence="4" id="KW-1003">Cell membrane</keyword>
<comment type="subcellular location">
    <subcellularLocation>
        <location evidence="1">Cell inner membrane</location>
        <topology evidence="1">Single-pass membrane protein</topology>
    </subcellularLocation>
</comment>
<protein>
    <submittedName>
        <fullName evidence="10">Type II secretion system protein M</fullName>
    </submittedName>
</protein>
<keyword evidence="7" id="KW-0653">Protein transport</keyword>
<evidence type="ECO:0000256" key="9">
    <source>
        <dbReference type="ARBA" id="ARBA00023136"/>
    </source>
</evidence>
<accession>A0ABT1UAA6</accession>
<keyword evidence="9" id="KW-0472">Membrane</keyword>
<dbReference type="Gene3D" id="3.30.1360.100">
    <property type="entry name" value="General secretion pathway protein M, EpsM"/>
    <property type="match status" value="1"/>
</dbReference>
<reference evidence="10 11" key="1">
    <citation type="submission" date="2022-07" db="EMBL/GenBank/DDBJ databases">
        <title>Methylomonas rivi sp. nov., Methylomonas rosea sp. nov., Methylomonas aureus sp. nov. and Methylomonas subterranea sp. nov., four novel methanotrophs isolated from a freshwater creek and the deep terrestrial subsurface.</title>
        <authorList>
            <person name="Abin C."/>
            <person name="Sankaranarayanan K."/>
            <person name="Garner C."/>
            <person name="Sindelar R."/>
            <person name="Kotary K."/>
            <person name="Garner R."/>
            <person name="Barclay S."/>
            <person name="Lawson P."/>
            <person name="Krumholz L."/>
        </authorList>
    </citation>
    <scope>NUCLEOTIDE SEQUENCE [LARGE SCALE GENOMIC DNA]</scope>
    <source>
        <strain evidence="10 11">WSC-6</strain>
    </source>
</reference>
<evidence type="ECO:0000256" key="7">
    <source>
        <dbReference type="ARBA" id="ARBA00022927"/>
    </source>
</evidence>
<sequence length="95" mass="10373">GDQTAASPMEPAAAIADSSRQLGLETYIGKRQADTAESIELELQRIPFDKLAYWLAVLQQQHGVAVTKLDMQRHAADSALLDGTLTLNAINRRPE</sequence>
<evidence type="ECO:0000256" key="5">
    <source>
        <dbReference type="ARBA" id="ARBA00022519"/>
    </source>
</evidence>
<evidence type="ECO:0000313" key="10">
    <source>
        <dbReference type="EMBL" id="MCQ8130722.1"/>
    </source>
</evidence>
<keyword evidence="5" id="KW-0997">Cell inner membrane</keyword>
<keyword evidence="6" id="KW-0812">Transmembrane</keyword>
<dbReference type="InterPro" id="IPR007690">
    <property type="entry name" value="T2SS_GspM"/>
</dbReference>
<organism evidence="10 11">
    <name type="scientific">Methylomonas rivi</name>
    <dbReference type="NCBI Taxonomy" id="2952226"/>
    <lineage>
        <taxon>Bacteria</taxon>
        <taxon>Pseudomonadati</taxon>
        <taxon>Pseudomonadota</taxon>
        <taxon>Gammaproteobacteria</taxon>
        <taxon>Methylococcales</taxon>
        <taxon>Methylococcaceae</taxon>
        <taxon>Methylomonas</taxon>
    </lineage>
</organism>
<dbReference type="EMBL" id="JANIBK010000213">
    <property type="protein sequence ID" value="MCQ8130722.1"/>
    <property type="molecule type" value="Genomic_DNA"/>
</dbReference>
<evidence type="ECO:0000256" key="8">
    <source>
        <dbReference type="ARBA" id="ARBA00022989"/>
    </source>
</evidence>
<gene>
    <name evidence="10" type="ORF">NP596_19870</name>
</gene>
<comment type="similarity">
    <text evidence="2">Belongs to the GSP M family.</text>
</comment>
<name>A0ABT1UAA6_9GAMM</name>